<dbReference type="InterPro" id="IPR052955">
    <property type="entry name" value="UPF0703_membrane_permease"/>
</dbReference>
<dbReference type="InterPro" id="IPR015402">
    <property type="entry name" value="DUF1980"/>
</dbReference>
<dbReference type="Proteomes" id="UP001432062">
    <property type="component" value="Chromosome"/>
</dbReference>
<dbReference type="PANTHER" id="PTHR40047:SF1">
    <property type="entry name" value="UPF0703 PROTEIN YCGQ"/>
    <property type="match status" value="1"/>
</dbReference>
<evidence type="ECO:0000256" key="1">
    <source>
        <dbReference type="SAM" id="Phobius"/>
    </source>
</evidence>
<gene>
    <name evidence="3" type="ORF">OG563_06710</name>
</gene>
<dbReference type="InterPro" id="IPR048447">
    <property type="entry name" value="DUF1980_C"/>
</dbReference>
<organism evidence="3 4">
    <name type="scientific">Nocardia vinacea</name>
    <dbReference type="NCBI Taxonomy" id="96468"/>
    <lineage>
        <taxon>Bacteria</taxon>
        <taxon>Bacillati</taxon>
        <taxon>Actinomycetota</taxon>
        <taxon>Actinomycetes</taxon>
        <taxon>Mycobacteriales</taxon>
        <taxon>Nocardiaceae</taxon>
        <taxon>Nocardia</taxon>
    </lineage>
</organism>
<feature type="domain" description="DUF1980" evidence="2">
    <location>
        <begin position="193"/>
        <end position="295"/>
    </location>
</feature>
<reference evidence="3" key="1">
    <citation type="submission" date="2022-10" db="EMBL/GenBank/DDBJ databases">
        <title>The complete genomes of actinobacterial strains from the NBC collection.</title>
        <authorList>
            <person name="Joergensen T.S."/>
            <person name="Alvarez Arevalo M."/>
            <person name="Sterndorff E.B."/>
            <person name="Faurdal D."/>
            <person name="Vuksanovic O."/>
            <person name="Mourched A.-S."/>
            <person name="Charusanti P."/>
            <person name="Shaw S."/>
            <person name="Blin K."/>
            <person name="Weber T."/>
        </authorList>
    </citation>
    <scope>NUCLEOTIDE SEQUENCE</scope>
    <source>
        <strain evidence="3">NBC_01482</strain>
    </source>
</reference>
<keyword evidence="1" id="KW-1133">Transmembrane helix</keyword>
<evidence type="ECO:0000313" key="3">
    <source>
        <dbReference type="EMBL" id="WUV47908.1"/>
    </source>
</evidence>
<dbReference type="PANTHER" id="PTHR40047">
    <property type="entry name" value="UPF0703 PROTEIN YCGQ"/>
    <property type="match status" value="1"/>
</dbReference>
<keyword evidence="1" id="KW-0812">Transmembrane</keyword>
<evidence type="ECO:0000313" key="4">
    <source>
        <dbReference type="Proteomes" id="UP001432062"/>
    </source>
</evidence>
<evidence type="ECO:0000259" key="2">
    <source>
        <dbReference type="Pfam" id="PF21537"/>
    </source>
</evidence>
<protein>
    <submittedName>
        <fullName evidence="3">TIGR03943 family protein</fullName>
    </submittedName>
</protein>
<dbReference type="EMBL" id="CP109441">
    <property type="protein sequence ID" value="WUV47908.1"/>
    <property type="molecule type" value="Genomic_DNA"/>
</dbReference>
<sequence>MKRETQNLLLLLIGGAVLWITLDGSYLRYVKPSLYPFLLISSIGFILLALVAIIRDIRRGTASDEHANVHGRDVVGHLETRRPRGIHGGDDVLSHANAQGRDYALGHGAAQGPHDHQHGSGRAQWLLLAPVAALLLIAPPALGAGAAVTSSPVEVVPRDIAAEQPKLWAFPPLPAEPAPRLPIVDLVDRALQDSSHSLDGREITISGFIIRPKDLEQQHPDTPDADLARVVITCCVADARYVLVHLSGMPEVIEDDAWLEVRGVVETGSAQRDPDHTPTLVVTDYQRIEAPDRPYERGR</sequence>
<dbReference type="NCBIfam" id="TIGR03943">
    <property type="entry name" value="TIGR03943 family putative permease subunit"/>
    <property type="match status" value="1"/>
</dbReference>
<feature type="transmembrane region" description="Helical" evidence="1">
    <location>
        <begin position="125"/>
        <end position="148"/>
    </location>
</feature>
<dbReference type="RefSeq" id="WP_327100962.1">
    <property type="nucleotide sequence ID" value="NZ_CP109149.1"/>
</dbReference>
<accession>A0ABZ1YXM3</accession>
<proteinExistence type="predicted"/>
<keyword evidence="4" id="KW-1185">Reference proteome</keyword>
<name>A0ABZ1YXM3_9NOCA</name>
<dbReference type="Pfam" id="PF21537">
    <property type="entry name" value="DUF1980_C"/>
    <property type="match status" value="1"/>
</dbReference>
<keyword evidence="1" id="KW-0472">Membrane</keyword>
<feature type="transmembrane region" description="Helical" evidence="1">
    <location>
        <begin position="34"/>
        <end position="54"/>
    </location>
</feature>